<comment type="caution">
    <text evidence="5">The sequence shown here is derived from an EMBL/GenBank/DDBJ whole genome shotgun (WGS) entry which is preliminary data.</text>
</comment>
<dbReference type="AlphaFoldDB" id="A0A7V4DEE7"/>
<dbReference type="CDD" id="cd01392">
    <property type="entry name" value="HTH_LacI"/>
    <property type="match status" value="1"/>
</dbReference>
<reference evidence="5" key="1">
    <citation type="journal article" date="2020" name="mSystems">
        <title>Genome- and Community-Level Interaction Insights into Carbon Utilization and Element Cycling Functions of Hydrothermarchaeota in Hydrothermal Sediment.</title>
        <authorList>
            <person name="Zhou Z."/>
            <person name="Liu Y."/>
            <person name="Xu W."/>
            <person name="Pan J."/>
            <person name="Luo Z.H."/>
            <person name="Li M."/>
        </authorList>
    </citation>
    <scope>NUCLEOTIDE SEQUENCE [LARGE SCALE GENOMIC DNA]</scope>
    <source>
        <strain evidence="5">SpSt-747</strain>
    </source>
</reference>
<evidence type="ECO:0000256" key="1">
    <source>
        <dbReference type="ARBA" id="ARBA00023015"/>
    </source>
</evidence>
<name>A0A7V4DEE7_9BACT</name>
<evidence type="ECO:0000256" key="2">
    <source>
        <dbReference type="ARBA" id="ARBA00023125"/>
    </source>
</evidence>
<dbReference type="SMART" id="SM00354">
    <property type="entry name" value="HTH_LACI"/>
    <property type="match status" value="1"/>
</dbReference>
<protein>
    <submittedName>
        <fullName evidence="5">LacI family DNA-binding transcriptional regulator</fullName>
    </submittedName>
</protein>
<evidence type="ECO:0000256" key="3">
    <source>
        <dbReference type="ARBA" id="ARBA00023163"/>
    </source>
</evidence>
<dbReference type="InterPro" id="IPR028082">
    <property type="entry name" value="Peripla_BP_I"/>
</dbReference>
<dbReference type="Gene3D" id="3.40.50.2300">
    <property type="match status" value="2"/>
</dbReference>
<keyword evidence="1" id="KW-0805">Transcription regulation</keyword>
<dbReference type="PANTHER" id="PTHR30146">
    <property type="entry name" value="LACI-RELATED TRANSCRIPTIONAL REPRESSOR"/>
    <property type="match status" value="1"/>
</dbReference>
<dbReference type="PROSITE" id="PS50932">
    <property type="entry name" value="HTH_LACI_2"/>
    <property type="match status" value="1"/>
</dbReference>
<proteinExistence type="predicted"/>
<dbReference type="GO" id="GO:0000976">
    <property type="term" value="F:transcription cis-regulatory region binding"/>
    <property type="evidence" value="ECO:0007669"/>
    <property type="project" value="TreeGrafter"/>
</dbReference>
<evidence type="ECO:0000259" key="4">
    <source>
        <dbReference type="PROSITE" id="PS50932"/>
    </source>
</evidence>
<dbReference type="PANTHER" id="PTHR30146:SF109">
    <property type="entry name" value="HTH-TYPE TRANSCRIPTIONAL REGULATOR GALS"/>
    <property type="match status" value="1"/>
</dbReference>
<dbReference type="CDD" id="cd06307">
    <property type="entry name" value="PBP1_sugar_binding"/>
    <property type="match status" value="1"/>
</dbReference>
<gene>
    <name evidence="5" type="ORF">ENV30_07535</name>
</gene>
<dbReference type="InterPro" id="IPR000843">
    <property type="entry name" value="HTH_LacI"/>
</dbReference>
<keyword evidence="3" id="KW-0804">Transcription</keyword>
<dbReference type="InterPro" id="IPR025997">
    <property type="entry name" value="SBP_2_dom"/>
</dbReference>
<dbReference type="SUPFAM" id="SSF47413">
    <property type="entry name" value="lambda repressor-like DNA-binding domains"/>
    <property type="match status" value="1"/>
</dbReference>
<dbReference type="InterPro" id="IPR010982">
    <property type="entry name" value="Lambda_DNA-bd_dom_sf"/>
</dbReference>
<dbReference type="Pfam" id="PF00356">
    <property type="entry name" value="LacI"/>
    <property type="match status" value="1"/>
</dbReference>
<dbReference type="Pfam" id="PF13407">
    <property type="entry name" value="Peripla_BP_4"/>
    <property type="match status" value="1"/>
</dbReference>
<dbReference type="Gene3D" id="1.10.260.40">
    <property type="entry name" value="lambda repressor-like DNA-binding domains"/>
    <property type="match status" value="1"/>
</dbReference>
<sequence length="374" mass="41854">MGKKVTIRDIAKELNVSIATVSRALSGKGKVNPELREKIVRRARELGYTFSGVFPLPQPKRVVVLFPTDAFFWDKVEEGVSDAVRSFAPWGIHFEMYRTQGHNLGEQTVILEKLLHGERIDGLAIVPSDLTRLDYFINAFFIQGTRVVTFNVDAPLSKRVFYVGQHGGEAGRMAGRIFQLLLGNRKGVIYTLTTHKQAPSHVMRWQGLTDFVRERGLPYDVSKVVEVKDEEEAYQVVKEELLKEEGLCGIFVSTAFGNCGVGRALKESGKRGIVVVGNDLAKEWETYLEEGVIDCCLYQYPYLQGFLSLAFLVQYLLFGFTLDTPTFYLPTVPIFSGTSSSRSVQQFERLLSRTLLWEAGKTPQLVSVPGGGLP</sequence>
<organism evidence="5">
    <name type="scientific">Candidatus Caldatribacterium californiense</name>
    <dbReference type="NCBI Taxonomy" id="1454726"/>
    <lineage>
        <taxon>Bacteria</taxon>
        <taxon>Pseudomonadati</taxon>
        <taxon>Atribacterota</taxon>
        <taxon>Atribacteria</taxon>
        <taxon>Atribacterales</taxon>
        <taxon>Candidatus Caldatribacteriaceae</taxon>
        <taxon>Candidatus Caldatribacterium</taxon>
    </lineage>
</organism>
<accession>A0A7V4DEE7</accession>
<evidence type="ECO:0000313" key="5">
    <source>
        <dbReference type="EMBL" id="HGI31136.1"/>
    </source>
</evidence>
<keyword evidence="2 5" id="KW-0238">DNA-binding</keyword>
<dbReference type="EMBL" id="DTFV01000112">
    <property type="protein sequence ID" value="HGI31136.1"/>
    <property type="molecule type" value="Genomic_DNA"/>
</dbReference>
<dbReference type="GO" id="GO:0003700">
    <property type="term" value="F:DNA-binding transcription factor activity"/>
    <property type="evidence" value="ECO:0007669"/>
    <property type="project" value="TreeGrafter"/>
</dbReference>
<feature type="domain" description="HTH lacI-type" evidence="4">
    <location>
        <begin position="5"/>
        <end position="49"/>
    </location>
</feature>
<dbReference type="SUPFAM" id="SSF53822">
    <property type="entry name" value="Periplasmic binding protein-like I"/>
    <property type="match status" value="1"/>
</dbReference>